<gene>
    <name evidence="2" type="ORF">FHP91_11690</name>
</gene>
<reference evidence="2 3" key="1">
    <citation type="submission" date="2019-07" db="EMBL/GenBank/DDBJ databases">
        <title>The pathways for chlorine oxyanion respiration interact through the shared metabolite chlorate.</title>
        <authorList>
            <person name="Barnum T.P."/>
            <person name="Cheng Y."/>
            <person name="Hill K.A."/>
            <person name="Lucas L.N."/>
            <person name="Carlson H.K."/>
            <person name="Coates J.D."/>
        </authorList>
    </citation>
    <scope>NUCLEOTIDE SEQUENCE [LARGE SCALE GENOMIC DNA]</scope>
    <source>
        <strain evidence="2 3">SFB-3</strain>
    </source>
</reference>
<dbReference type="RefSeq" id="WP_144309773.1">
    <property type="nucleotide sequence ID" value="NZ_VMNK01000009.1"/>
</dbReference>
<protein>
    <submittedName>
        <fullName evidence="2">DUF3261 domain-containing protein</fullName>
    </submittedName>
</protein>
<keyword evidence="1" id="KW-0732">Signal</keyword>
<proteinExistence type="predicted"/>
<dbReference type="EMBL" id="VMNK01000009">
    <property type="protein sequence ID" value="TVO56096.1"/>
    <property type="molecule type" value="Genomic_DNA"/>
</dbReference>
<accession>A0A557QTG1</accession>
<dbReference type="PROSITE" id="PS51257">
    <property type="entry name" value="PROKAR_LIPOPROTEIN"/>
    <property type="match status" value="1"/>
</dbReference>
<evidence type="ECO:0000313" key="3">
    <source>
        <dbReference type="Proteomes" id="UP000319502"/>
    </source>
</evidence>
<dbReference type="Proteomes" id="UP000319502">
    <property type="component" value="Unassembled WGS sequence"/>
</dbReference>
<sequence>MKALTRLILLSALALAGCASVPHEAGCTALAPSLHYCLQALPAGQTLAINQWVEFTLPDRPDGERLVFAIDAREAHMQIVALTPLGQKLFRITAEHGTLTWDGPPTAEALGLRLPALIQLMTWPVAAVREGLGHDAELIATTHGRTIRQGDAPPVLTTRQSDPDPTRGTIDALFTPMDARIRVTRLEE</sequence>
<evidence type="ECO:0000256" key="1">
    <source>
        <dbReference type="SAM" id="SignalP"/>
    </source>
</evidence>
<comment type="caution">
    <text evidence="2">The sequence shown here is derived from an EMBL/GenBank/DDBJ whole genome shotgun (WGS) entry which is preliminary data.</text>
</comment>
<feature type="signal peptide" evidence="1">
    <location>
        <begin position="1"/>
        <end position="25"/>
    </location>
</feature>
<evidence type="ECO:0000313" key="2">
    <source>
        <dbReference type="EMBL" id="TVO56096.1"/>
    </source>
</evidence>
<dbReference type="Pfam" id="PF11659">
    <property type="entry name" value="DUF3261"/>
    <property type="match status" value="1"/>
</dbReference>
<keyword evidence="3" id="KW-1185">Reference proteome</keyword>
<name>A0A557QTG1_9RHOO</name>
<dbReference type="InterPro" id="IPR021675">
    <property type="entry name" value="DUF3261"/>
</dbReference>
<feature type="chain" id="PRO_5021896282" evidence="1">
    <location>
        <begin position="26"/>
        <end position="188"/>
    </location>
</feature>
<organism evidence="2 3">
    <name type="scientific">Denitromonas halophila</name>
    <dbReference type="NCBI Taxonomy" id="1629404"/>
    <lineage>
        <taxon>Bacteria</taxon>
        <taxon>Pseudomonadati</taxon>
        <taxon>Pseudomonadota</taxon>
        <taxon>Betaproteobacteria</taxon>
        <taxon>Rhodocyclales</taxon>
        <taxon>Zoogloeaceae</taxon>
        <taxon>Denitromonas</taxon>
    </lineage>
</organism>
<dbReference type="AlphaFoldDB" id="A0A557QTG1"/>